<evidence type="ECO:0000256" key="6">
    <source>
        <dbReference type="ARBA" id="ARBA00035661"/>
    </source>
</evidence>
<evidence type="ECO:0000256" key="7">
    <source>
        <dbReference type="ARBA" id="ARBA00041163"/>
    </source>
</evidence>
<dbReference type="EMBL" id="WNTK01000003">
    <property type="protein sequence ID" value="KAG9486533.1"/>
    <property type="molecule type" value="Genomic_DNA"/>
</dbReference>
<comment type="subcellular location">
    <subcellularLocation>
        <location evidence="1">Cytoplasm</location>
        <location evidence="1">Cytoskeleton</location>
        <location evidence="1">Cilium axoneme</location>
    </subcellularLocation>
</comment>
<comment type="similarity">
    <text evidence="6">Belongs to the CIMIP2 family.</text>
</comment>
<evidence type="ECO:0000256" key="5">
    <source>
        <dbReference type="ARBA" id="ARBA00035003"/>
    </source>
</evidence>
<dbReference type="PANTHER" id="PTHR22146">
    <property type="entry name" value="CAT EYE SYNDROME CRITICAL REGION PROTEIN 6"/>
    <property type="match status" value="1"/>
</dbReference>
<comment type="caution">
    <text evidence="10">The sequence shown here is derived from an EMBL/GenBank/DDBJ whole genome shotgun (WGS) entry which is preliminary data.</text>
</comment>
<evidence type="ECO:0000313" key="11">
    <source>
        <dbReference type="Proteomes" id="UP000770717"/>
    </source>
</evidence>
<evidence type="ECO:0000256" key="4">
    <source>
        <dbReference type="ARBA" id="ARBA00023273"/>
    </source>
</evidence>
<feature type="domain" description="Ciliary microtubule inner protein 2A-C-like" evidence="9">
    <location>
        <begin position="17"/>
        <end position="45"/>
    </location>
</feature>
<keyword evidence="11" id="KW-1185">Reference proteome</keyword>
<gene>
    <name evidence="10" type="ORF">GDO78_006742</name>
</gene>
<keyword evidence="4" id="KW-0966">Cell projection</keyword>
<dbReference type="AlphaFoldDB" id="A0A8J6FE40"/>
<evidence type="ECO:0000256" key="1">
    <source>
        <dbReference type="ARBA" id="ARBA00004430"/>
    </source>
</evidence>
<comment type="function">
    <text evidence="5">Microtubule inner protein (MIP) part of the dynein-decorated doublet microtubules (DMTs) in cilia axoneme, which is required for motile cilia beating.</text>
</comment>
<dbReference type="Proteomes" id="UP000770717">
    <property type="component" value="Unassembled WGS sequence"/>
</dbReference>
<dbReference type="GO" id="GO:0015630">
    <property type="term" value="C:microtubule cytoskeleton"/>
    <property type="evidence" value="ECO:0007669"/>
    <property type="project" value="UniProtKB-ARBA"/>
</dbReference>
<evidence type="ECO:0000313" key="10">
    <source>
        <dbReference type="EMBL" id="KAG9486533.1"/>
    </source>
</evidence>
<dbReference type="PANTHER" id="PTHR22146:SF8">
    <property type="entry name" value="PROTEIN FAM166B"/>
    <property type="match status" value="1"/>
</dbReference>
<dbReference type="InterPro" id="IPR018902">
    <property type="entry name" value="CMI2A-C-like_dom"/>
</dbReference>
<accession>A0A8J6FE40</accession>
<proteinExistence type="inferred from homology"/>
<dbReference type="GO" id="GO:0005930">
    <property type="term" value="C:axoneme"/>
    <property type="evidence" value="ECO:0007669"/>
    <property type="project" value="UniProtKB-SubCell"/>
</dbReference>
<organism evidence="10 11">
    <name type="scientific">Eleutherodactylus coqui</name>
    <name type="common">Puerto Rican coqui</name>
    <dbReference type="NCBI Taxonomy" id="57060"/>
    <lineage>
        <taxon>Eukaryota</taxon>
        <taxon>Metazoa</taxon>
        <taxon>Chordata</taxon>
        <taxon>Craniata</taxon>
        <taxon>Vertebrata</taxon>
        <taxon>Euteleostomi</taxon>
        <taxon>Amphibia</taxon>
        <taxon>Batrachia</taxon>
        <taxon>Anura</taxon>
        <taxon>Neobatrachia</taxon>
        <taxon>Hyloidea</taxon>
        <taxon>Eleutherodactylidae</taxon>
        <taxon>Eleutherodactylinae</taxon>
        <taxon>Eleutherodactylus</taxon>
        <taxon>Eleutherodactylus</taxon>
    </lineage>
</organism>
<sequence>MPIILPQLPESLFSSYDPKYKPGYTSYTPKLRSEQGKIYGNATLRSANYEPGLQRCAGNHNTSLNMEMYGKVSNIPGTNAENWNNKHGYFHPSSGKYFYAQRHQTYDGNPQNTAAIKAIEELKHELSTPAKCSSSQMDRWSSLRDSTQRERPTCNGATEQTGEMSGLPSYRNEKMKKIFKEDLTDNHSPRLSDANDYLQRRRGKVIYRTDSGLLPNYSGYTPGQMFSLGSTWGRSSVNAIGKLHEQTFQWTSLL</sequence>
<keyword evidence="3" id="KW-0206">Cytoskeleton</keyword>
<keyword evidence="2" id="KW-0963">Cytoplasm</keyword>
<protein>
    <recommendedName>
        <fullName evidence="7">Ciliary microtubule inner protein 2B</fullName>
    </recommendedName>
</protein>
<dbReference type="OrthoDB" id="2019884at2759"/>
<feature type="region of interest" description="Disordered" evidence="8">
    <location>
        <begin position="130"/>
        <end position="168"/>
    </location>
</feature>
<evidence type="ECO:0000256" key="3">
    <source>
        <dbReference type="ARBA" id="ARBA00023212"/>
    </source>
</evidence>
<dbReference type="Pfam" id="PF10629">
    <property type="entry name" value="CMI2B-like"/>
    <property type="match status" value="1"/>
</dbReference>
<evidence type="ECO:0000259" key="9">
    <source>
        <dbReference type="Pfam" id="PF10629"/>
    </source>
</evidence>
<reference evidence="10" key="1">
    <citation type="thesis" date="2020" institute="ProQuest LLC" country="789 East Eisenhower Parkway, Ann Arbor, MI, USA">
        <title>Comparative Genomics and Chromosome Evolution.</title>
        <authorList>
            <person name="Mudd A.B."/>
        </authorList>
    </citation>
    <scope>NUCLEOTIDE SEQUENCE</scope>
    <source>
        <strain evidence="10">HN-11 Male</strain>
        <tissue evidence="10">Kidney and liver</tissue>
    </source>
</reference>
<evidence type="ECO:0000256" key="2">
    <source>
        <dbReference type="ARBA" id="ARBA00022490"/>
    </source>
</evidence>
<name>A0A8J6FE40_ELECQ</name>
<feature type="compositionally biased region" description="Polar residues" evidence="8">
    <location>
        <begin position="130"/>
        <end position="145"/>
    </location>
</feature>
<evidence type="ECO:0000256" key="8">
    <source>
        <dbReference type="SAM" id="MobiDB-lite"/>
    </source>
</evidence>